<gene>
    <name evidence="1" type="ORF">ACFPOG_33890</name>
</gene>
<keyword evidence="2" id="KW-1185">Reference proteome</keyword>
<reference evidence="2" key="1">
    <citation type="journal article" date="2019" name="Int. J. Syst. Evol. Microbiol.">
        <title>The Global Catalogue of Microorganisms (GCM) 10K type strain sequencing project: providing services to taxonomists for standard genome sequencing and annotation.</title>
        <authorList>
            <consortium name="The Broad Institute Genomics Platform"/>
            <consortium name="The Broad Institute Genome Sequencing Center for Infectious Disease"/>
            <person name="Wu L."/>
            <person name="Ma J."/>
        </authorList>
    </citation>
    <scope>NUCLEOTIDE SEQUENCE [LARGE SCALE GENOMIC DNA]</scope>
    <source>
        <strain evidence="2">KACC 11904</strain>
    </source>
</reference>
<proteinExistence type="predicted"/>
<accession>A0ABW0KKV7</accession>
<comment type="caution">
    <text evidence="1">The sequence shown here is derived from an EMBL/GenBank/DDBJ whole genome shotgun (WGS) entry which is preliminary data.</text>
</comment>
<dbReference type="Proteomes" id="UP001596044">
    <property type="component" value="Unassembled WGS sequence"/>
</dbReference>
<dbReference type="RefSeq" id="WP_377527171.1">
    <property type="nucleotide sequence ID" value="NZ_JBHSMJ010000066.1"/>
</dbReference>
<name>A0ABW0KKV7_9BACL</name>
<dbReference type="Pfam" id="PF11042">
    <property type="entry name" value="DUF2750"/>
    <property type="match status" value="1"/>
</dbReference>
<organism evidence="1 2">
    <name type="scientific">Paenibacillus aestuarii</name>
    <dbReference type="NCBI Taxonomy" id="516965"/>
    <lineage>
        <taxon>Bacteria</taxon>
        <taxon>Bacillati</taxon>
        <taxon>Bacillota</taxon>
        <taxon>Bacilli</taxon>
        <taxon>Bacillales</taxon>
        <taxon>Paenibacillaceae</taxon>
        <taxon>Paenibacillus</taxon>
    </lineage>
</organism>
<dbReference type="EMBL" id="JBHSMJ010000066">
    <property type="protein sequence ID" value="MFC5453211.1"/>
    <property type="molecule type" value="Genomic_DNA"/>
</dbReference>
<protein>
    <submittedName>
        <fullName evidence="1">DUF2750 domain-containing protein</fullName>
    </submittedName>
</protein>
<dbReference type="InterPro" id="IPR021284">
    <property type="entry name" value="DUF2750"/>
</dbReference>
<evidence type="ECO:0000313" key="2">
    <source>
        <dbReference type="Proteomes" id="UP001596044"/>
    </source>
</evidence>
<sequence>MDFQRSPATANPFAVKLFSKITREQLATRHLLPGFVTVPAYSNFKPHEITLEDFLRKWLTGLEKDGLYTGVNWSGKRATGYDCKPNEIAVRIKYEIENNYHERTN</sequence>
<evidence type="ECO:0000313" key="1">
    <source>
        <dbReference type="EMBL" id="MFC5453211.1"/>
    </source>
</evidence>